<feature type="signal peptide" evidence="1">
    <location>
        <begin position="1"/>
        <end position="18"/>
    </location>
</feature>
<dbReference type="AlphaFoldDB" id="A0A1H6NW59"/>
<organism evidence="2 3">
    <name type="scientific">Pseudomonas asplenii</name>
    <dbReference type="NCBI Taxonomy" id="53407"/>
    <lineage>
        <taxon>Bacteria</taxon>
        <taxon>Pseudomonadati</taxon>
        <taxon>Pseudomonadota</taxon>
        <taxon>Gammaproteobacteria</taxon>
        <taxon>Pseudomonadales</taxon>
        <taxon>Pseudomonadaceae</taxon>
        <taxon>Pseudomonas</taxon>
    </lineage>
</organism>
<evidence type="ECO:0000313" key="3">
    <source>
        <dbReference type="Proteomes" id="UP000182272"/>
    </source>
</evidence>
<dbReference type="OrthoDB" id="6253132at2"/>
<sequence>MRKSLLLPLVILSPLAHADLAGVWQGTLGKTAITACFNASPNSGASYYYQRFLAPIQLTRDQAGEPWVEEGKTGLWQLETPQGDLLTGTWSKAQGAQAIPLRLQRVANATTADGCASDAYNDPIEAGPPATKVEKKTFQSHPYQVKTQGAQVTLTLGGSAPGIARINQDLARLAIPPEGQKDFYRERRTALGQNGGTATSEITVEPVYWSSQWVTVRFYRWTAGYGSNGISWGLHTWNLQTGKSTDPWSWLGGHYQRYTPNSGHIRLPVPFSTWLANQTTVDEGCPAITDYSNFDLTFDTQGMKLSTPATGDGCDNELSFTWEQLQPVLSDQGKAALPSLQIP</sequence>
<feature type="chain" id="PRO_5009299090" evidence="1">
    <location>
        <begin position="19"/>
        <end position="343"/>
    </location>
</feature>
<protein>
    <submittedName>
        <fullName evidence="2">Uncharacterized protein</fullName>
    </submittedName>
</protein>
<keyword evidence="1" id="KW-0732">Signal</keyword>
<gene>
    <name evidence="2" type="ORF">SAMN05216581_3749</name>
</gene>
<name>A0A1H6NW59_9PSED</name>
<evidence type="ECO:0000313" key="2">
    <source>
        <dbReference type="EMBL" id="SEI18693.1"/>
    </source>
</evidence>
<evidence type="ECO:0000256" key="1">
    <source>
        <dbReference type="SAM" id="SignalP"/>
    </source>
</evidence>
<accession>A0A1H6NW59</accession>
<dbReference type="Proteomes" id="UP000182272">
    <property type="component" value="Chromosome I"/>
</dbReference>
<dbReference type="RefSeq" id="WP_029530949.1">
    <property type="nucleotide sequence ID" value="NZ_CP087202.1"/>
</dbReference>
<dbReference type="EMBL" id="LT629972">
    <property type="protein sequence ID" value="SEI18693.1"/>
    <property type="molecule type" value="Genomic_DNA"/>
</dbReference>
<reference evidence="2 3" key="1">
    <citation type="submission" date="2016-10" db="EMBL/GenBank/DDBJ databases">
        <authorList>
            <person name="de Groot N.N."/>
        </authorList>
    </citation>
    <scope>NUCLEOTIDE SEQUENCE [LARGE SCALE GENOMIC DNA]</scope>
    <source>
        <strain evidence="2 3">LMG 2158</strain>
    </source>
</reference>
<proteinExistence type="predicted"/>